<feature type="region of interest" description="Disordered" evidence="11">
    <location>
        <begin position="784"/>
        <end position="836"/>
    </location>
</feature>
<sequence>MELEVCVCGGLAGAERGSIPIKASLVATSRLRPSPSPPLRKVDSTSFSRVTATQKGWMSAAQRLLPFTTLFLLPVAVYFALNCRLQGGTLSILCHRFTETKDAHIIDPVLELGKVLEEKVNDNKHVNDKGEDQLENPFISESNITEQPSIDGKDSPCIGTGCDVVSQTLVQPKVQDNESAAKAKLVTHESTTQQDSSENVVTEPKVVETAKTDVPVESPDVQPKPDVEEKFPKEKKTSTDFSKPPSLDIPQGDEKIKVEGQPSDLKKVKEDLGVIPDPSSGVSSSSTGSPSTPEPPTTASSPSASEDMPSFSEWTQKRLEEAERRKVQNDTSGQGGGDGSGAASPHGSGSSGGSSNGGTGAGTSVGSSSSASGSSSSGSSSDSNIVSVGSVSGGTKVRQKNYASPDCGAKIAAANPEAVSPGSVLSPSRDEYLLNACSSRSWFVVELCEAIRAKKIELANFELFSSSPKEFSVWISDRFPTRDWSLVGRFTAQDERTLQSFHIDLHVFTKFIRVEMHSHYGSEHFCPVSLFRVYGTSEFEVLETEQDDNEDGVGRSGDSSGSLVGEDVDEDSDVEELLDVETGGPPRNLFGSARDAVMSIVKKAAEALVKAGDSANETITLATNSPIKEDTKNEAPEPTFDGEEAESSLAKDKEGGSECKTLRHPPVCHGCEESVILRAAALLSCHYDTLRPLSSSPFVRSALASGGLCMNRFGLPLSAPNHSSSTTATDAGYISALLPTEYLVALCNALITPDMVRDTELAVPEPPPSEVPTEVENQTVSVTLGSHVRSDSSPKSGTSSSTIASMIKPTKTLKGDDFESDGLGESAHDPGGPEELSLSVVMSSPVIESPQSTYMPGFTQLGRGDGSLYQDIMEGLEDSPNLDTDTSASSWKQDFSESAGESLEKDSVPSGTEVSETESIPAVAVTESSGGVAITSTSSVSSSSSTTQSPASSSSSASPVQAPQQTGDSSPSQGSQSTGSKGSEGTIPVPNVPPPVQSPHIQTSTGSGTAKGTQEAGSPPPPPLPNTGVAQKESVFVRLSNRIKTLERNMSLSAQYLEELSRRYRKQFEEAQKQAVEAQKRDKRLAEDAANLQARLDILAEAVKGLLDARKREEEQKMKEKEEEEAKLREEQEYGRHFPWWSSVLYWLWSTTGRVAVTVAQHAVIFCVELVVLWALMGHYQRRRWDWSAVPTAPTIETGVHQVHNLEDDAQNQLKYGSLRKRRKWTKEDDWTEVTEMGRSPRKRRPTINDVDGSIMGETESLVLDSSTGQQQHKQRRRRRKLKSSSTASVSSLPVPLLPPGSNSPFPPPYSEAEPSLSAPPIENLNGWTWPCHSPETIQRATILEDGFKQPDNESSKEEVSDIPSPNTIQDKVSKDRFSKSKSRRVSDPIFFQDNERLPKNPSATSPLSRSSSQIHSSLRICSPKLKADNWEWFTGARISGELASKNSRAASSINSNSALPYGDGRSSPESTEASGRTAGTSSPTPSSSSSKSKDKKSGSGNNSGGGSSFKRIVKRFF</sequence>
<evidence type="ECO:0000256" key="5">
    <source>
        <dbReference type="ARBA" id="ARBA00022989"/>
    </source>
</evidence>
<feature type="compositionally biased region" description="Gly residues" evidence="11">
    <location>
        <begin position="349"/>
        <end position="363"/>
    </location>
</feature>
<keyword evidence="7" id="KW-0325">Glycoprotein</keyword>
<reference evidence="13" key="2">
    <citation type="submission" date="2017-10" db="EMBL/GenBank/DDBJ databases">
        <title>Ladona fulva Genome sequencing and assembly.</title>
        <authorList>
            <person name="Murali S."/>
            <person name="Richards S."/>
            <person name="Bandaranaike D."/>
            <person name="Bellair M."/>
            <person name="Blankenburg K."/>
            <person name="Chao H."/>
            <person name="Dinh H."/>
            <person name="Doddapaneni H."/>
            <person name="Dugan-Rocha S."/>
            <person name="Elkadiri S."/>
            <person name="Gnanaolivu R."/>
            <person name="Hernandez B."/>
            <person name="Skinner E."/>
            <person name="Javaid M."/>
            <person name="Lee S."/>
            <person name="Li M."/>
            <person name="Ming W."/>
            <person name="Munidasa M."/>
            <person name="Muniz J."/>
            <person name="Nguyen L."/>
            <person name="Hughes D."/>
            <person name="Osuji N."/>
            <person name="Pu L.-L."/>
            <person name="Puazo M."/>
            <person name="Qu C."/>
            <person name="Quiroz J."/>
            <person name="Raj R."/>
            <person name="Weissenberger G."/>
            <person name="Xin Y."/>
            <person name="Zou X."/>
            <person name="Han Y."/>
            <person name="Worley K."/>
            <person name="Muzny D."/>
            <person name="Gibbs R."/>
        </authorList>
    </citation>
    <scope>NUCLEOTIDE SEQUENCE</scope>
    <source>
        <strain evidence="13">Sampled in the wild</strain>
    </source>
</reference>
<comment type="subunit">
    <text evidence="10">Interacts with EMP65.</text>
</comment>
<accession>A0A8K0NX24</accession>
<feature type="region of interest" description="Disordered" evidence="11">
    <location>
        <begin position="876"/>
        <end position="1030"/>
    </location>
</feature>
<organism evidence="13 14">
    <name type="scientific">Ladona fulva</name>
    <name type="common">Scarce chaser dragonfly</name>
    <name type="synonym">Libellula fulva</name>
    <dbReference type="NCBI Taxonomy" id="123851"/>
    <lineage>
        <taxon>Eukaryota</taxon>
        <taxon>Metazoa</taxon>
        <taxon>Ecdysozoa</taxon>
        <taxon>Arthropoda</taxon>
        <taxon>Hexapoda</taxon>
        <taxon>Insecta</taxon>
        <taxon>Pterygota</taxon>
        <taxon>Palaeoptera</taxon>
        <taxon>Odonata</taxon>
        <taxon>Epiprocta</taxon>
        <taxon>Anisoptera</taxon>
        <taxon>Libelluloidea</taxon>
        <taxon>Libellulidae</taxon>
        <taxon>Ladona</taxon>
    </lineage>
</organism>
<feature type="compositionally biased region" description="Polar residues" evidence="11">
    <location>
        <begin position="999"/>
        <end position="1016"/>
    </location>
</feature>
<feature type="compositionally biased region" description="Polar residues" evidence="11">
    <location>
        <begin position="909"/>
        <end position="918"/>
    </location>
</feature>
<proteinExistence type="inferred from homology"/>
<dbReference type="InterPro" id="IPR045120">
    <property type="entry name" value="Suco/Slp1-like"/>
</dbReference>
<keyword evidence="14" id="KW-1185">Reference proteome</keyword>
<feature type="compositionally biased region" description="Basic and acidic residues" evidence="11">
    <location>
        <begin position="315"/>
        <end position="328"/>
    </location>
</feature>
<evidence type="ECO:0000256" key="8">
    <source>
        <dbReference type="ARBA" id="ARBA00046288"/>
    </source>
</evidence>
<feature type="compositionally biased region" description="Basic and acidic residues" evidence="11">
    <location>
        <begin position="223"/>
        <end position="238"/>
    </location>
</feature>
<feature type="compositionally biased region" description="Basic and acidic residues" evidence="11">
    <location>
        <begin position="1349"/>
        <end position="1360"/>
    </location>
</feature>
<dbReference type="InterPro" id="IPR012919">
    <property type="entry name" value="SUN_dom"/>
</dbReference>
<evidence type="ECO:0000256" key="10">
    <source>
        <dbReference type="ARBA" id="ARBA00064635"/>
    </source>
</evidence>
<name>A0A8K0NX24_LADFU</name>
<feature type="region of interest" description="Disordered" evidence="11">
    <location>
        <begin position="543"/>
        <end position="574"/>
    </location>
</feature>
<evidence type="ECO:0000256" key="11">
    <source>
        <dbReference type="SAM" id="MobiDB-lite"/>
    </source>
</evidence>
<feature type="region of interest" description="Disordered" evidence="11">
    <location>
        <begin position="1446"/>
        <end position="1513"/>
    </location>
</feature>
<dbReference type="FunFam" id="2.60.120.260:FF:000099">
    <property type="entry name" value="Uncharacterized protein, isoform C"/>
    <property type="match status" value="1"/>
</dbReference>
<dbReference type="PROSITE" id="PS51469">
    <property type="entry name" value="SUN"/>
    <property type="match status" value="1"/>
</dbReference>
<evidence type="ECO:0000256" key="7">
    <source>
        <dbReference type="ARBA" id="ARBA00023180"/>
    </source>
</evidence>
<dbReference type="Pfam" id="PF07738">
    <property type="entry name" value="Sad1_UNC"/>
    <property type="match status" value="1"/>
</dbReference>
<feature type="compositionally biased region" description="Polar residues" evidence="11">
    <location>
        <begin position="881"/>
        <end position="893"/>
    </location>
</feature>
<keyword evidence="4" id="KW-0256">Endoplasmic reticulum</keyword>
<feature type="compositionally biased region" description="Polar residues" evidence="11">
    <location>
        <begin position="188"/>
        <end position="200"/>
    </location>
</feature>
<feature type="compositionally biased region" description="Low complexity" evidence="11">
    <location>
        <begin position="1480"/>
        <end position="1491"/>
    </location>
</feature>
<evidence type="ECO:0000256" key="9">
    <source>
        <dbReference type="ARBA" id="ARBA00061226"/>
    </source>
</evidence>
<comment type="similarity">
    <text evidence="9">Belongs to the SLP1 family.</text>
</comment>
<feature type="compositionally biased region" description="Low complexity" evidence="11">
    <location>
        <begin position="791"/>
        <end position="805"/>
    </location>
</feature>
<feature type="region of interest" description="Disordered" evidence="11">
    <location>
        <begin position="1349"/>
        <end position="1417"/>
    </location>
</feature>
<feature type="compositionally biased region" description="Low complexity" evidence="11">
    <location>
        <begin position="364"/>
        <end position="385"/>
    </location>
</feature>
<feature type="compositionally biased region" description="Low complexity" evidence="11">
    <location>
        <begin position="928"/>
        <end position="989"/>
    </location>
</feature>
<protein>
    <recommendedName>
        <fullName evidence="12">SUN domain-containing protein</fullName>
    </recommendedName>
</protein>
<dbReference type="PANTHER" id="PTHR12953:SF0">
    <property type="entry name" value="SUN DOMAIN-CONTAINING OSSIFICATION FACTOR"/>
    <property type="match status" value="1"/>
</dbReference>
<keyword evidence="6" id="KW-0472">Membrane</keyword>
<keyword evidence="2" id="KW-0812">Transmembrane</keyword>
<dbReference type="Gene3D" id="2.60.120.260">
    <property type="entry name" value="Galactose-binding domain-like"/>
    <property type="match status" value="1"/>
</dbReference>
<keyword evidence="3" id="KW-0732">Signal</keyword>
<comment type="subcellular location">
    <subcellularLocation>
        <location evidence="8">Endomembrane system</location>
        <topology evidence="8">Single-pass type I membrane protein</topology>
    </subcellularLocation>
    <subcellularLocation>
        <location evidence="1">Endoplasmic reticulum membrane</location>
        <topology evidence="1">Single-pass membrane protein</topology>
    </subcellularLocation>
</comment>
<reference evidence="13" key="1">
    <citation type="submission" date="2013-04" db="EMBL/GenBank/DDBJ databases">
        <authorList>
            <person name="Qu J."/>
            <person name="Murali S.C."/>
            <person name="Bandaranaike D."/>
            <person name="Bellair M."/>
            <person name="Blankenburg K."/>
            <person name="Chao H."/>
            <person name="Dinh H."/>
            <person name="Doddapaneni H."/>
            <person name="Downs B."/>
            <person name="Dugan-Rocha S."/>
            <person name="Elkadiri S."/>
            <person name="Gnanaolivu R.D."/>
            <person name="Hernandez B."/>
            <person name="Javaid M."/>
            <person name="Jayaseelan J.C."/>
            <person name="Lee S."/>
            <person name="Li M."/>
            <person name="Ming W."/>
            <person name="Munidasa M."/>
            <person name="Muniz J."/>
            <person name="Nguyen L."/>
            <person name="Ongeri F."/>
            <person name="Osuji N."/>
            <person name="Pu L.-L."/>
            <person name="Puazo M."/>
            <person name="Qu C."/>
            <person name="Quiroz J."/>
            <person name="Raj R."/>
            <person name="Weissenberger G."/>
            <person name="Xin Y."/>
            <person name="Zou X."/>
            <person name="Han Y."/>
            <person name="Richards S."/>
            <person name="Worley K."/>
            <person name="Muzny D."/>
            <person name="Gibbs R."/>
        </authorList>
    </citation>
    <scope>NUCLEOTIDE SEQUENCE</scope>
    <source>
        <strain evidence="13">Sampled in the wild</strain>
    </source>
</reference>
<feature type="compositionally biased region" description="Low complexity" evidence="11">
    <location>
        <begin position="276"/>
        <end position="307"/>
    </location>
</feature>
<feature type="compositionally biased region" description="Low complexity" evidence="11">
    <location>
        <begin position="1284"/>
        <end position="1304"/>
    </location>
</feature>
<feature type="region of interest" description="Disordered" evidence="11">
    <location>
        <begin position="1260"/>
        <end position="1318"/>
    </location>
</feature>
<feature type="region of interest" description="Disordered" evidence="11">
    <location>
        <begin position="1236"/>
        <end position="1255"/>
    </location>
</feature>
<dbReference type="SUPFAM" id="SSF49785">
    <property type="entry name" value="Galactose-binding domain-like"/>
    <property type="match status" value="1"/>
</dbReference>
<evidence type="ECO:0000256" key="2">
    <source>
        <dbReference type="ARBA" id="ARBA00022692"/>
    </source>
</evidence>
<feature type="region of interest" description="Disordered" evidence="11">
    <location>
        <begin position="625"/>
        <end position="657"/>
    </location>
</feature>
<dbReference type="Proteomes" id="UP000792457">
    <property type="component" value="Unassembled WGS sequence"/>
</dbReference>
<evidence type="ECO:0000256" key="3">
    <source>
        <dbReference type="ARBA" id="ARBA00022729"/>
    </source>
</evidence>
<evidence type="ECO:0000313" key="13">
    <source>
        <dbReference type="EMBL" id="KAG8222934.1"/>
    </source>
</evidence>
<feature type="compositionally biased region" description="Low complexity" evidence="11">
    <location>
        <begin position="1403"/>
        <end position="1417"/>
    </location>
</feature>
<feature type="compositionally biased region" description="Low complexity" evidence="11">
    <location>
        <begin position="1446"/>
        <end position="1459"/>
    </location>
</feature>
<feature type="compositionally biased region" description="Low complexity" evidence="11">
    <location>
        <begin position="556"/>
        <end position="565"/>
    </location>
</feature>
<feature type="region of interest" description="Disordered" evidence="11">
    <location>
        <begin position="187"/>
        <end position="385"/>
    </location>
</feature>
<dbReference type="InterPro" id="IPR008979">
    <property type="entry name" value="Galactose-bd-like_sf"/>
</dbReference>
<feature type="compositionally biased region" description="Basic residues" evidence="11">
    <location>
        <begin position="1273"/>
        <end position="1283"/>
    </location>
</feature>
<evidence type="ECO:0000313" key="14">
    <source>
        <dbReference type="Proteomes" id="UP000792457"/>
    </source>
</evidence>
<evidence type="ECO:0000256" key="4">
    <source>
        <dbReference type="ARBA" id="ARBA00022824"/>
    </source>
</evidence>
<dbReference type="PANTHER" id="PTHR12953">
    <property type="entry name" value="MEMBRANE PROTEIN CH1 RELATED"/>
    <property type="match status" value="1"/>
</dbReference>
<comment type="caution">
    <text evidence="13">The sequence shown here is derived from an EMBL/GenBank/DDBJ whole genome shotgun (WGS) entry which is preliminary data.</text>
</comment>
<dbReference type="EMBL" id="KZ308147">
    <property type="protein sequence ID" value="KAG8222934.1"/>
    <property type="molecule type" value="Genomic_DNA"/>
</dbReference>
<evidence type="ECO:0000259" key="12">
    <source>
        <dbReference type="PROSITE" id="PS51469"/>
    </source>
</evidence>
<evidence type="ECO:0000256" key="1">
    <source>
        <dbReference type="ARBA" id="ARBA00004389"/>
    </source>
</evidence>
<feature type="domain" description="SUN" evidence="12">
    <location>
        <begin position="378"/>
        <end position="538"/>
    </location>
</feature>
<dbReference type="OrthoDB" id="266334at2759"/>
<dbReference type="GO" id="GO:0034975">
    <property type="term" value="P:protein folding in endoplasmic reticulum"/>
    <property type="evidence" value="ECO:0007669"/>
    <property type="project" value="TreeGrafter"/>
</dbReference>
<feature type="compositionally biased region" description="Polar residues" evidence="11">
    <location>
        <begin position="1468"/>
        <end position="1479"/>
    </location>
</feature>
<evidence type="ECO:0000256" key="6">
    <source>
        <dbReference type="ARBA" id="ARBA00023136"/>
    </source>
</evidence>
<gene>
    <name evidence="13" type="ORF">J437_LFUL000229</name>
</gene>
<dbReference type="GO" id="GO:0005789">
    <property type="term" value="C:endoplasmic reticulum membrane"/>
    <property type="evidence" value="ECO:0007669"/>
    <property type="project" value="UniProtKB-SubCell"/>
</dbReference>
<feature type="compositionally biased region" description="Basic and acidic residues" evidence="11">
    <location>
        <begin position="252"/>
        <end position="272"/>
    </location>
</feature>
<keyword evidence="5" id="KW-1133">Transmembrane helix</keyword>